<protein>
    <submittedName>
        <fullName evidence="1">Uncharacterized protein</fullName>
    </submittedName>
</protein>
<name>A0A2L2TN17_9HYPO</name>
<dbReference type="AlphaFoldDB" id="A0A2L2TN17"/>
<proteinExistence type="predicted"/>
<organism evidence="1 2">
    <name type="scientific">Fusarium venenatum</name>
    <dbReference type="NCBI Taxonomy" id="56646"/>
    <lineage>
        <taxon>Eukaryota</taxon>
        <taxon>Fungi</taxon>
        <taxon>Dikarya</taxon>
        <taxon>Ascomycota</taxon>
        <taxon>Pezizomycotina</taxon>
        <taxon>Sordariomycetes</taxon>
        <taxon>Hypocreomycetidae</taxon>
        <taxon>Hypocreales</taxon>
        <taxon>Nectriaceae</taxon>
        <taxon>Fusarium</taxon>
    </lineage>
</organism>
<dbReference type="Proteomes" id="UP000245910">
    <property type="component" value="Chromosome III"/>
</dbReference>
<dbReference type="EMBL" id="LN649231">
    <property type="protein sequence ID" value="CEI69733.1"/>
    <property type="molecule type" value="Genomic_DNA"/>
</dbReference>
<evidence type="ECO:0000313" key="1">
    <source>
        <dbReference type="EMBL" id="CEI69733.1"/>
    </source>
</evidence>
<evidence type="ECO:0000313" key="2">
    <source>
        <dbReference type="Proteomes" id="UP000245910"/>
    </source>
</evidence>
<keyword evidence="2" id="KW-1185">Reference proteome</keyword>
<accession>A0A2L2TN17</accession>
<reference evidence="2" key="1">
    <citation type="submission" date="2014-10" db="EMBL/GenBank/DDBJ databases">
        <authorList>
            <person name="King R."/>
        </authorList>
    </citation>
    <scope>NUCLEOTIDE SEQUENCE [LARGE SCALE GENOMIC DNA]</scope>
    <source>
        <strain evidence="2">A3/5</strain>
    </source>
</reference>
<sequence>MHVSLDPLAGLVACAVGVLVTLPSLPLSKRYIIKSIDRVVSPMIPLPTTVMHMNPNQLTPDKISEQTAYVVEVDAVQMYPNYPWMGKIEMTLAWNVTSCPQGPE</sequence>